<keyword evidence="3" id="KW-1185">Reference proteome</keyword>
<proteinExistence type="predicted"/>
<dbReference type="InterPro" id="IPR002575">
    <property type="entry name" value="Aminoglycoside_PTrfase"/>
</dbReference>
<dbReference type="Proteomes" id="UP001366503">
    <property type="component" value="Unassembled WGS sequence"/>
</dbReference>
<dbReference type="EMBL" id="JAPYKO010000003">
    <property type="protein sequence ID" value="MEI9401735.1"/>
    <property type="molecule type" value="Genomic_DNA"/>
</dbReference>
<dbReference type="Pfam" id="PF01636">
    <property type="entry name" value="APH"/>
    <property type="match status" value="1"/>
</dbReference>
<evidence type="ECO:0000313" key="3">
    <source>
        <dbReference type="Proteomes" id="UP001366503"/>
    </source>
</evidence>
<evidence type="ECO:0000313" key="2">
    <source>
        <dbReference type="EMBL" id="MEI9401735.1"/>
    </source>
</evidence>
<reference evidence="2 3" key="1">
    <citation type="submission" date="2022-12" db="EMBL/GenBank/DDBJ databases">
        <authorList>
            <person name="Muema E."/>
        </authorList>
    </citation>
    <scope>NUCLEOTIDE SEQUENCE [LARGE SCALE GENOMIC DNA]</scope>
    <source>
        <strain evidence="3">1330</strain>
    </source>
</reference>
<gene>
    <name evidence="2" type="ORF">O7A05_05975</name>
</gene>
<dbReference type="RefSeq" id="WP_337092064.1">
    <property type="nucleotide sequence ID" value="NZ_JAPYKO010000003.1"/>
</dbReference>
<dbReference type="InterPro" id="IPR011009">
    <property type="entry name" value="Kinase-like_dom_sf"/>
</dbReference>
<organism evidence="2 3">
    <name type="scientific">Mesorhizobium argentiipisi</name>
    <dbReference type="NCBI Taxonomy" id="3015175"/>
    <lineage>
        <taxon>Bacteria</taxon>
        <taxon>Pseudomonadati</taxon>
        <taxon>Pseudomonadota</taxon>
        <taxon>Alphaproteobacteria</taxon>
        <taxon>Hyphomicrobiales</taxon>
        <taxon>Phyllobacteriaceae</taxon>
        <taxon>Mesorhizobium</taxon>
    </lineage>
</organism>
<name>A0ABU8K7Q4_9HYPH</name>
<dbReference type="SUPFAM" id="SSF56112">
    <property type="entry name" value="Protein kinase-like (PK-like)"/>
    <property type="match status" value="1"/>
</dbReference>
<protein>
    <recommendedName>
        <fullName evidence="1">Aminoglycoside phosphotransferase domain-containing protein</fullName>
    </recommendedName>
</protein>
<feature type="domain" description="Aminoglycoside phosphotransferase" evidence="1">
    <location>
        <begin position="248"/>
        <end position="402"/>
    </location>
</feature>
<comment type="caution">
    <text evidence="2">The sequence shown here is derived from an EMBL/GenBank/DDBJ whole genome shotgun (WGS) entry which is preliminary data.</text>
</comment>
<evidence type="ECO:0000259" key="1">
    <source>
        <dbReference type="Pfam" id="PF01636"/>
    </source>
</evidence>
<accession>A0ABU8K7Q4</accession>
<sequence length="510" mass="55523">MADDLATVMTAGGRTKVYVIGDLPDAAEFVNRRLALEPYKTVDELAGPGARALLIQAGDLKTPHEEQKLAKRLAHNLITAAKSETLVVVLCNPGEEALVQHTLSSVASSLAQFARPTRETEPPSSVITQVVVRTRLALPMVAEEIARRDCGPAHNSALAISIQGGGVPDLDPEIELLFRRAFADFAKIEIKREDGGRSRIDGVWSVLPTLYDGSIRRPFAVKCGPAAGIGIAIYTHAEVADHVPFRGCAPLCPERCVRGSTRRFAVFRFIESATRLDTALLGRDATAAVTSIYTDLLAHLRSHAEPSSGSFETFLPQAGWEPRDFAKQLPITYGAVTADGHRVRQPEELRAKLYGLPPQSWPVVRAHGDLNIRNVFVYNGTSMPVLIDFTSDVRFPLSYDCARLDVGLGFDETFAGPNFLPAELLLSLYSGDLFSMNLGNRLGLSESARHRVAALEAVRMQALASAKLHNVDIRAEYNLAVCASILFYARMPDDLGKCAYRCASALVEEM</sequence>